<proteinExistence type="predicted"/>
<keyword evidence="3" id="KW-1185">Reference proteome</keyword>
<dbReference type="PIRSF" id="PIRSF021591">
    <property type="entry name" value="UCP021591"/>
    <property type="match status" value="1"/>
</dbReference>
<reference evidence="2" key="1">
    <citation type="submission" date="2018-01" db="EMBL/GenBank/DDBJ databases">
        <authorList>
            <consortium name="Urmite Genomes"/>
        </authorList>
    </citation>
    <scope>NUCLEOTIDE SEQUENCE [LARGE SCALE GENOMIC DNA]</scope>
    <source>
        <strain evidence="2">AFP003</strain>
    </source>
</reference>
<dbReference type="AlphaFoldDB" id="A0A2K4YGN0"/>
<comment type="caution">
    <text evidence="2">The sequence shown here is derived from an EMBL/GenBank/DDBJ whole genome shotgun (WGS) entry which is preliminary data.</text>
</comment>
<evidence type="ECO:0000313" key="2">
    <source>
        <dbReference type="EMBL" id="SOX55942.1"/>
    </source>
</evidence>
<organism evidence="2 3">
    <name type="scientific">Mycobacterium ahvazicum</name>
    <dbReference type="NCBI Taxonomy" id="1964395"/>
    <lineage>
        <taxon>Bacteria</taxon>
        <taxon>Bacillati</taxon>
        <taxon>Actinomycetota</taxon>
        <taxon>Actinomycetes</taxon>
        <taxon>Mycobacteriales</taxon>
        <taxon>Mycobacteriaceae</taxon>
        <taxon>Mycobacterium</taxon>
        <taxon>Mycobacterium simiae complex</taxon>
    </lineage>
</organism>
<dbReference type="EMBL" id="FXEG02000005">
    <property type="protein sequence ID" value="SOX55942.1"/>
    <property type="molecule type" value="Genomic_DNA"/>
</dbReference>
<feature type="chain" id="PRO_5014469723" evidence="1">
    <location>
        <begin position="35"/>
        <end position="149"/>
    </location>
</feature>
<evidence type="ECO:0000313" key="3">
    <source>
        <dbReference type="Proteomes" id="UP000236318"/>
    </source>
</evidence>
<dbReference type="InterPro" id="IPR016793">
    <property type="entry name" value="UCP021591"/>
</dbReference>
<feature type="signal peptide" evidence="1">
    <location>
        <begin position="1"/>
        <end position="34"/>
    </location>
</feature>
<evidence type="ECO:0000256" key="1">
    <source>
        <dbReference type="SAM" id="SignalP"/>
    </source>
</evidence>
<name>A0A2K4YGN0_9MYCO</name>
<accession>A0A2K4YGN0</accession>
<dbReference type="Proteomes" id="UP000236318">
    <property type="component" value="Unassembled WGS sequence"/>
</dbReference>
<keyword evidence="1" id="KW-0732">Signal</keyword>
<protein>
    <submittedName>
        <fullName evidence="2">Uncharacterized protein</fullName>
    </submittedName>
</protein>
<gene>
    <name evidence="2" type="ORF">MAAFP003_4638</name>
</gene>
<sequence length="149" mass="15954">MSTSVNRPLSIGSAMTMAVLSVVGLAANAPRAHADPTAGPVMHHVKYAVTAENPIYTDIYYLDHQPDRFSDYSHNPYSFTPHVDVDLGPGKPPWTYDLDMTNPDAYAMVVASTGTEPGTPGLHCVLAVDGVVVVSKDGLKGVLCSLRNW</sequence>